<keyword evidence="4" id="KW-1185">Reference proteome</keyword>
<dbReference type="Gene3D" id="2.30.42.10">
    <property type="match status" value="1"/>
</dbReference>
<keyword evidence="1" id="KW-0472">Membrane</keyword>
<dbReference type="EMBL" id="WIOL01000002">
    <property type="protein sequence ID" value="MQT16898.1"/>
    <property type="molecule type" value="Genomic_DNA"/>
</dbReference>
<protein>
    <submittedName>
        <fullName evidence="3">PDZ domain-containing protein</fullName>
    </submittedName>
</protein>
<accession>A0A7C9GUE5</accession>
<organism evidence="3 4">
    <name type="scientific">Sandarakinorhabdus fusca</name>
    <dbReference type="NCBI Taxonomy" id="1439888"/>
    <lineage>
        <taxon>Bacteria</taxon>
        <taxon>Pseudomonadati</taxon>
        <taxon>Pseudomonadota</taxon>
        <taxon>Alphaproteobacteria</taxon>
        <taxon>Sphingomonadales</taxon>
        <taxon>Sphingosinicellaceae</taxon>
        <taxon>Sandarakinorhabdus</taxon>
    </lineage>
</organism>
<evidence type="ECO:0000256" key="1">
    <source>
        <dbReference type="SAM" id="Phobius"/>
    </source>
</evidence>
<dbReference type="Proteomes" id="UP000481327">
    <property type="component" value="Unassembled WGS sequence"/>
</dbReference>
<dbReference type="InterPro" id="IPR041489">
    <property type="entry name" value="PDZ_6"/>
</dbReference>
<reference evidence="3 4" key="1">
    <citation type="submission" date="2019-09" db="EMBL/GenBank/DDBJ databases">
        <title>Polymorphobacter sp. isolated from a lake in China.</title>
        <authorList>
            <person name="Liu Z."/>
        </authorList>
    </citation>
    <scope>NUCLEOTIDE SEQUENCE [LARGE SCALE GENOMIC DNA]</scope>
    <source>
        <strain evidence="3 4">D40P</strain>
    </source>
</reference>
<dbReference type="PROSITE" id="PS50106">
    <property type="entry name" value="PDZ"/>
    <property type="match status" value="1"/>
</dbReference>
<dbReference type="RefSeq" id="WP_152577342.1">
    <property type="nucleotide sequence ID" value="NZ_JAATJI010000001.1"/>
</dbReference>
<sequence>MTDAGRFWADARLPLAIVVAALVAGLAATSLLAPSRTERAHLPGLTAADGRAGEGLIVTSVQSGSVAAKGGIAVGDRIVGLDGHHVTSRAGAIAALRTHPDPVIDMAVAHNHAIRHVMLQRDGDRS</sequence>
<evidence type="ECO:0000259" key="2">
    <source>
        <dbReference type="PROSITE" id="PS50106"/>
    </source>
</evidence>
<dbReference type="Pfam" id="PF17820">
    <property type="entry name" value="PDZ_6"/>
    <property type="match status" value="1"/>
</dbReference>
<gene>
    <name evidence="3" type="ORF">F3168_06465</name>
</gene>
<name>A0A7C9GUE5_9SPHN</name>
<feature type="domain" description="PDZ" evidence="2">
    <location>
        <begin position="31"/>
        <end position="97"/>
    </location>
</feature>
<comment type="caution">
    <text evidence="3">The sequence shown here is derived from an EMBL/GenBank/DDBJ whole genome shotgun (WGS) entry which is preliminary data.</text>
</comment>
<dbReference type="AlphaFoldDB" id="A0A7C9GUE5"/>
<dbReference type="SMART" id="SM00228">
    <property type="entry name" value="PDZ"/>
    <property type="match status" value="1"/>
</dbReference>
<dbReference type="SUPFAM" id="SSF50156">
    <property type="entry name" value="PDZ domain-like"/>
    <property type="match status" value="1"/>
</dbReference>
<dbReference type="InterPro" id="IPR036034">
    <property type="entry name" value="PDZ_sf"/>
</dbReference>
<evidence type="ECO:0000313" key="4">
    <source>
        <dbReference type="Proteomes" id="UP000481327"/>
    </source>
</evidence>
<proteinExistence type="predicted"/>
<feature type="transmembrane region" description="Helical" evidence="1">
    <location>
        <begin position="12"/>
        <end position="33"/>
    </location>
</feature>
<dbReference type="InterPro" id="IPR001478">
    <property type="entry name" value="PDZ"/>
</dbReference>
<keyword evidence="1" id="KW-0812">Transmembrane</keyword>
<evidence type="ECO:0000313" key="3">
    <source>
        <dbReference type="EMBL" id="MQT16898.1"/>
    </source>
</evidence>
<keyword evidence="1" id="KW-1133">Transmembrane helix</keyword>